<evidence type="ECO:0000256" key="2">
    <source>
        <dbReference type="ARBA" id="ARBA00023239"/>
    </source>
</evidence>
<keyword evidence="1" id="KW-0479">Metal-binding</keyword>
<dbReference type="KEGG" id="pbro:HOP40_19590"/>
<dbReference type="Proteomes" id="UP000505377">
    <property type="component" value="Chromosome"/>
</dbReference>
<gene>
    <name evidence="4" type="ORF">HOP40_19590</name>
</gene>
<evidence type="ECO:0000256" key="1">
    <source>
        <dbReference type="ARBA" id="ARBA00022723"/>
    </source>
</evidence>
<dbReference type="AlphaFoldDB" id="A0A6M6JI86"/>
<keyword evidence="5" id="KW-1185">Reference proteome</keyword>
<dbReference type="InterPro" id="IPR050197">
    <property type="entry name" value="Aldolase_class_II_sugar_metab"/>
</dbReference>
<dbReference type="InterPro" id="IPR036409">
    <property type="entry name" value="Aldolase_II/adducin_N_sf"/>
</dbReference>
<dbReference type="PANTHER" id="PTHR22789">
    <property type="entry name" value="FUCULOSE PHOSPHATE ALDOLASE"/>
    <property type="match status" value="1"/>
</dbReference>
<sequence>MGAAEQVVDGGRVLARHGLVTAFGHVSVREGDDMVITPPVPLRVAAAADCRRVPLGATALPAGVPAEAWLHLAVYRARPDVGAVCRAQPDDATSLAAAGVRIGPVTGHAVLAGAPVPVSGPAVLVRDAATAERAVAALGAGDALVLRGNGAVTTADALGRAVARMWLLARVARSVALAASAGTPRDLSDEEIASWRAVSGELLDRVRAYLDLPDDPSTARERPT</sequence>
<dbReference type="InterPro" id="IPR001303">
    <property type="entry name" value="Aldolase_II/adducin_N"/>
</dbReference>
<dbReference type="GO" id="GO:0005829">
    <property type="term" value="C:cytosol"/>
    <property type="evidence" value="ECO:0007669"/>
    <property type="project" value="TreeGrafter"/>
</dbReference>
<dbReference type="GO" id="GO:0019323">
    <property type="term" value="P:pentose catabolic process"/>
    <property type="evidence" value="ECO:0007669"/>
    <property type="project" value="TreeGrafter"/>
</dbReference>
<reference evidence="4 5" key="1">
    <citation type="submission" date="2020-05" db="EMBL/GenBank/DDBJ databases">
        <authorList>
            <person name="Mo P."/>
        </authorList>
    </citation>
    <scope>NUCLEOTIDE SEQUENCE [LARGE SCALE GENOMIC DNA]</scope>
    <source>
        <strain evidence="4 5">Gen01</strain>
    </source>
</reference>
<proteinExistence type="predicted"/>
<dbReference type="PANTHER" id="PTHR22789:SF0">
    <property type="entry name" value="3-OXO-TETRONATE 4-PHOSPHATE DECARBOXYLASE-RELATED"/>
    <property type="match status" value="1"/>
</dbReference>
<dbReference type="SMART" id="SM01007">
    <property type="entry name" value="Aldolase_II"/>
    <property type="match status" value="1"/>
</dbReference>
<name>A0A6M6JI86_9PSEU</name>
<feature type="domain" description="Class II aldolase/adducin N-terminal" evidence="3">
    <location>
        <begin position="5"/>
        <end position="176"/>
    </location>
</feature>
<dbReference type="Pfam" id="PF00596">
    <property type="entry name" value="Aldolase_II"/>
    <property type="match status" value="1"/>
</dbReference>
<keyword evidence="2" id="KW-0456">Lyase</keyword>
<evidence type="ECO:0000313" key="4">
    <source>
        <dbReference type="EMBL" id="QJY47738.1"/>
    </source>
</evidence>
<dbReference type="RefSeq" id="WP_172160671.1">
    <property type="nucleotide sequence ID" value="NZ_CP053564.1"/>
</dbReference>
<dbReference type="Gene3D" id="3.40.225.10">
    <property type="entry name" value="Class II aldolase/adducin N-terminal domain"/>
    <property type="match status" value="1"/>
</dbReference>
<dbReference type="GO" id="GO:0016832">
    <property type="term" value="F:aldehyde-lyase activity"/>
    <property type="evidence" value="ECO:0007669"/>
    <property type="project" value="TreeGrafter"/>
</dbReference>
<organism evidence="4 5">
    <name type="scientific">Pseudonocardia broussonetiae</name>
    <dbReference type="NCBI Taxonomy" id="2736640"/>
    <lineage>
        <taxon>Bacteria</taxon>
        <taxon>Bacillati</taxon>
        <taxon>Actinomycetota</taxon>
        <taxon>Actinomycetes</taxon>
        <taxon>Pseudonocardiales</taxon>
        <taxon>Pseudonocardiaceae</taxon>
        <taxon>Pseudonocardia</taxon>
    </lineage>
</organism>
<dbReference type="GO" id="GO:0046872">
    <property type="term" value="F:metal ion binding"/>
    <property type="evidence" value="ECO:0007669"/>
    <property type="project" value="UniProtKB-KW"/>
</dbReference>
<dbReference type="SUPFAM" id="SSF53639">
    <property type="entry name" value="AraD/HMP-PK domain-like"/>
    <property type="match status" value="1"/>
</dbReference>
<evidence type="ECO:0000259" key="3">
    <source>
        <dbReference type="SMART" id="SM01007"/>
    </source>
</evidence>
<protein>
    <submittedName>
        <fullName evidence="4">Class II aldolase/adducin family protein</fullName>
    </submittedName>
</protein>
<dbReference type="EMBL" id="CP053564">
    <property type="protein sequence ID" value="QJY47738.1"/>
    <property type="molecule type" value="Genomic_DNA"/>
</dbReference>
<evidence type="ECO:0000313" key="5">
    <source>
        <dbReference type="Proteomes" id="UP000505377"/>
    </source>
</evidence>
<accession>A0A6M6JI86</accession>